<dbReference type="Gene3D" id="4.10.1100.10">
    <property type="entry name" value="Transcription factor, SBP-box domain"/>
    <property type="match status" value="1"/>
</dbReference>
<keyword evidence="2" id="KW-0479">Metal-binding</keyword>
<keyword evidence="13" id="KW-1185">Reference proteome</keyword>
<comment type="caution">
    <text evidence="12">The sequence shown here is derived from an EMBL/GenBank/DDBJ whole genome shotgun (WGS) entry which is preliminary data.</text>
</comment>
<dbReference type="AlphaFoldDB" id="A0AAW1M9V8"/>
<dbReference type="Proteomes" id="UP001443914">
    <property type="component" value="Unassembled WGS sequence"/>
</dbReference>
<dbReference type="SUPFAM" id="SSF103612">
    <property type="entry name" value="SBT domain"/>
    <property type="match status" value="1"/>
</dbReference>
<evidence type="ECO:0000313" key="12">
    <source>
        <dbReference type="EMBL" id="KAK9742798.1"/>
    </source>
</evidence>
<keyword evidence="3 9" id="KW-0863">Zinc-finger</keyword>
<evidence type="ECO:0000256" key="1">
    <source>
        <dbReference type="ARBA" id="ARBA00004123"/>
    </source>
</evidence>
<dbReference type="Pfam" id="PF03110">
    <property type="entry name" value="SBP"/>
    <property type="match status" value="1"/>
</dbReference>
<evidence type="ECO:0000313" key="13">
    <source>
        <dbReference type="Proteomes" id="UP001443914"/>
    </source>
</evidence>
<protein>
    <recommendedName>
        <fullName evidence="11">SBP-type domain-containing protein</fullName>
    </recommendedName>
</protein>
<keyword evidence="8" id="KW-0539">Nucleus</keyword>
<evidence type="ECO:0000256" key="6">
    <source>
        <dbReference type="ARBA" id="ARBA00023125"/>
    </source>
</evidence>
<dbReference type="PROSITE" id="PS51141">
    <property type="entry name" value="ZF_SBP"/>
    <property type="match status" value="1"/>
</dbReference>
<evidence type="ECO:0000259" key="11">
    <source>
        <dbReference type="PROSITE" id="PS51141"/>
    </source>
</evidence>
<sequence length="308" mass="35353">MLGYEWTNHSSSSPPHHPQLMLSDVVDNLNQHQHHHHHRHHDHDHNNYDHNHITDHQHRQIYDDHFTTPYTFPHDNTTPHHQNHHNNNNFYQTQLFSDPRAFQGASPSMFTLDALSAPTGFTPVIPKTEPDPINRPIGLNLGGRTYFSPDDDLVSRLYRRSRPADVMANTPKCQAEGCNADLSNAKHYHRRHKVCEFHSKASTVIASGLIQRFCQQCSRFHMLAEFDNGKRSCRKRLADHNRRRRKSNQIATQDHRMASPMSSENAPTSPSPRSPKSNSGMNSTSSITVAMSPPQVSFDSSFRPRLYQ</sequence>
<dbReference type="PANTHER" id="PTHR31251">
    <property type="entry name" value="SQUAMOSA PROMOTER-BINDING-LIKE PROTEIN 4"/>
    <property type="match status" value="1"/>
</dbReference>
<keyword evidence="5" id="KW-0805">Transcription regulation</keyword>
<proteinExistence type="predicted"/>
<feature type="domain" description="SBP-type" evidence="11">
    <location>
        <begin position="170"/>
        <end position="247"/>
    </location>
</feature>
<organism evidence="12 13">
    <name type="scientific">Saponaria officinalis</name>
    <name type="common">Common soapwort</name>
    <name type="synonym">Lychnis saponaria</name>
    <dbReference type="NCBI Taxonomy" id="3572"/>
    <lineage>
        <taxon>Eukaryota</taxon>
        <taxon>Viridiplantae</taxon>
        <taxon>Streptophyta</taxon>
        <taxon>Embryophyta</taxon>
        <taxon>Tracheophyta</taxon>
        <taxon>Spermatophyta</taxon>
        <taxon>Magnoliopsida</taxon>
        <taxon>eudicotyledons</taxon>
        <taxon>Gunneridae</taxon>
        <taxon>Pentapetalae</taxon>
        <taxon>Caryophyllales</taxon>
        <taxon>Caryophyllaceae</taxon>
        <taxon>Caryophylleae</taxon>
        <taxon>Saponaria</taxon>
    </lineage>
</organism>
<dbReference type="InterPro" id="IPR004333">
    <property type="entry name" value="SBP_dom"/>
</dbReference>
<accession>A0AAW1M9V8</accession>
<dbReference type="InterPro" id="IPR036893">
    <property type="entry name" value="SBP_sf"/>
</dbReference>
<feature type="region of interest" description="Disordered" evidence="10">
    <location>
        <begin position="1"/>
        <end position="20"/>
    </location>
</feature>
<evidence type="ECO:0000256" key="8">
    <source>
        <dbReference type="ARBA" id="ARBA00023242"/>
    </source>
</evidence>
<comment type="subcellular location">
    <subcellularLocation>
        <location evidence="1">Nucleus</location>
    </subcellularLocation>
</comment>
<evidence type="ECO:0000256" key="2">
    <source>
        <dbReference type="ARBA" id="ARBA00022723"/>
    </source>
</evidence>
<feature type="region of interest" description="Disordered" evidence="10">
    <location>
        <begin position="30"/>
        <end position="49"/>
    </location>
</feature>
<reference evidence="12" key="1">
    <citation type="submission" date="2024-03" db="EMBL/GenBank/DDBJ databases">
        <title>WGS assembly of Saponaria officinalis var. Norfolk2.</title>
        <authorList>
            <person name="Jenkins J."/>
            <person name="Shu S."/>
            <person name="Grimwood J."/>
            <person name="Barry K."/>
            <person name="Goodstein D."/>
            <person name="Schmutz J."/>
            <person name="Leebens-Mack J."/>
            <person name="Osbourn A."/>
        </authorList>
    </citation>
    <scope>NUCLEOTIDE SEQUENCE [LARGE SCALE GENOMIC DNA]</scope>
    <source>
        <strain evidence="12">JIC</strain>
    </source>
</reference>
<evidence type="ECO:0000256" key="4">
    <source>
        <dbReference type="ARBA" id="ARBA00022833"/>
    </source>
</evidence>
<feature type="compositionally biased region" description="Basic residues" evidence="10">
    <location>
        <begin position="32"/>
        <end position="42"/>
    </location>
</feature>
<keyword evidence="7" id="KW-0804">Transcription</keyword>
<evidence type="ECO:0000256" key="7">
    <source>
        <dbReference type="ARBA" id="ARBA00023163"/>
    </source>
</evidence>
<feature type="region of interest" description="Disordered" evidence="10">
    <location>
        <begin position="236"/>
        <end position="308"/>
    </location>
</feature>
<dbReference type="GO" id="GO:0008270">
    <property type="term" value="F:zinc ion binding"/>
    <property type="evidence" value="ECO:0007669"/>
    <property type="project" value="UniProtKB-KW"/>
</dbReference>
<dbReference type="GO" id="GO:0003677">
    <property type="term" value="F:DNA binding"/>
    <property type="evidence" value="ECO:0007669"/>
    <property type="project" value="UniProtKB-KW"/>
</dbReference>
<evidence type="ECO:0000256" key="9">
    <source>
        <dbReference type="PROSITE-ProRule" id="PRU00470"/>
    </source>
</evidence>
<dbReference type="GO" id="GO:0005634">
    <property type="term" value="C:nucleus"/>
    <property type="evidence" value="ECO:0007669"/>
    <property type="project" value="UniProtKB-SubCell"/>
</dbReference>
<keyword evidence="6" id="KW-0238">DNA-binding</keyword>
<dbReference type="FunFam" id="4.10.1100.10:FF:000001">
    <property type="entry name" value="Squamosa promoter-binding-like protein 14"/>
    <property type="match status" value="1"/>
</dbReference>
<gene>
    <name evidence="12" type="ORF">RND81_03G197900</name>
</gene>
<evidence type="ECO:0000256" key="5">
    <source>
        <dbReference type="ARBA" id="ARBA00023015"/>
    </source>
</evidence>
<dbReference type="PANTHER" id="PTHR31251:SF169">
    <property type="entry name" value="SQUAMOSA PROMOTER-BINDING-LIKE PROTEIN 8"/>
    <property type="match status" value="1"/>
</dbReference>
<evidence type="ECO:0000256" key="10">
    <source>
        <dbReference type="SAM" id="MobiDB-lite"/>
    </source>
</evidence>
<keyword evidence="4" id="KW-0862">Zinc</keyword>
<evidence type="ECO:0000256" key="3">
    <source>
        <dbReference type="ARBA" id="ARBA00022771"/>
    </source>
</evidence>
<name>A0AAW1M9V8_SAPOF</name>
<dbReference type="EMBL" id="JBDFQZ010000003">
    <property type="protein sequence ID" value="KAK9742798.1"/>
    <property type="molecule type" value="Genomic_DNA"/>
</dbReference>
<dbReference type="InterPro" id="IPR044817">
    <property type="entry name" value="SBP-like"/>
</dbReference>
<feature type="compositionally biased region" description="Polar residues" evidence="10">
    <location>
        <begin position="274"/>
        <end position="300"/>
    </location>
</feature>